<reference evidence="1" key="1">
    <citation type="submission" date="2021-02" db="EMBL/GenBank/DDBJ databases">
        <authorList>
            <person name="Nowell W R."/>
        </authorList>
    </citation>
    <scope>NUCLEOTIDE SEQUENCE</scope>
</reference>
<gene>
    <name evidence="1" type="ORF">QVE165_LOCUS37004</name>
</gene>
<protein>
    <submittedName>
        <fullName evidence="1">Uncharacterized protein</fullName>
    </submittedName>
</protein>
<proteinExistence type="predicted"/>
<evidence type="ECO:0000313" key="2">
    <source>
        <dbReference type="Proteomes" id="UP000663832"/>
    </source>
</evidence>
<comment type="caution">
    <text evidence="1">The sequence shown here is derived from an EMBL/GenBank/DDBJ whole genome shotgun (WGS) entry which is preliminary data.</text>
</comment>
<accession>A0A815L8C3</accession>
<keyword evidence="2" id="KW-1185">Reference proteome</keyword>
<evidence type="ECO:0000313" key="1">
    <source>
        <dbReference type="EMBL" id="CAF1404401.1"/>
    </source>
</evidence>
<dbReference type="AlphaFoldDB" id="A0A815L8C3"/>
<organism evidence="1 2">
    <name type="scientific">Adineta steineri</name>
    <dbReference type="NCBI Taxonomy" id="433720"/>
    <lineage>
        <taxon>Eukaryota</taxon>
        <taxon>Metazoa</taxon>
        <taxon>Spiralia</taxon>
        <taxon>Gnathifera</taxon>
        <taxon>Rotifera</taxon>
        <taxon>Eurotatoria</taxon>
        <taxon>Bdelloidea</taxon>
        <taxon>Adinetida</taxon>
        <taxon>Adinetidae</taxon>
        <taxon>Adineta</taxon>
    </lineage>
</organism>
<dbReference type="Proteomes" id="UP000663832">
    <property type="component" value="Unassembled WGS sequence"/>
</dbReference>
<dbReference type="EMBL" id="CAJNOM010000379">
    <property type="protein sequence ID" value="CAF1404401.1"/>
    <property type="molecule type" value="Genomic_DNA"/>
</dbReference>
<name>A0A815L8C3_9BILA</name>
<sequence>MLEADTYMHHLYNSLGTTSPITRVSLMNAFEYNERLLKLSVTSRCYTSNFCIIDEIHRLLPVFSTMKGRSLKVWDEIDNLLFQFSPATVLISCFDSQNDTSSECTGSSYHNCVAALPQLNSSVDARCDEVLTKEFVHVIIRSSYIHELSGLNEVEHGWSILCNQSNCNSKEVYTKVIDLSYQFINVTFKDMIPLVSRSSRNQFFVVLFIITFLI</sequence>